<evidence type="ECO:0000313" key="2">
    <source>
        <dbReference type="WBParaSite" id="JU765_v2.g1142.t1"/>
    </source>
</evidence>
<protein>
    <submittedName>
        <fullName evidence="2">Metallo-beta-lactamase domain-containing protein</fullName>
    </submittedName>
</protein>
<organism evidence="1 2">
    <name type="scientific">Panagrolaimus sp. JU765</name>
    <dbReference type="NCBI Taxonomy" id="591449"/>
    <lineage>
        <taxon>Eukaryota</taxon>
        <taxon>Metazoa</taxon>
        <taxon>Ecdysozoa</taxon>
        <taxon>Nematoda</taxon>
        <taxon>Chromadorea</taxon>
        <taxon>Rhabditida</taxon>
        <taxon>Tylenchina</taxon>
        <taxon>Panagrolaimomorpha</taxon>
        <taxon>Panagrolaimoidea</taxon>
        <taxon>Panagrolaimidae</taxon>
        <taxon>Panagrolaimus</taxon>
    </lineage>
</organism>
<dbReference type="Proteomes" id="UP000887576">
    <property type="component" value="Unplaced"/>
</dbReference>
<name>A0AC34PZ45_9BILA</name>
<dbReference type="WBParaSite" id="JU765_v2.g1142.t1">
    <property type="protein sequence ID" value="JU765_v2.g1142.t1"/>
    <property type="gene ID" value="JU765_v2.g1142"/>
</dbReference>
<accession>A0AC34PZ45</accession>
<evidence type="ECO:0000313" key="1">
    <source>
        <dbReference type="Proteomes" id="UP000887576"/>
    </source>
</evidence>
<sequence length="306" mass="34363">MCDQQNLIFRQLFESESCTYTYLLGCPKTKKAVIIDPVLETVERDAKLIKELGLDLVYGLNTHVHADHVTGTGQLKKHFPQMKSVLSAACGDAHADLHVQNNDLLVFGEENLQVRSTPGHTNGFLSAACGDALADLHVQNNDLIVFGEENLQVRSTPGHTNGCLSYVHHGSRKVFTGDALLIRGCGRTDFQEGCAKKLYNSIHSQIFTLPDDYLIYPGHDYTGRTVTSVAEEKKYNPRLTMNEENFTDFMKNLKLNYPKQIERSIPANKLCGIFENMDEKLKHIVGVNFHVEHNNVYHCQQNSSLN</sequence>
<proteinExistence type="predicted"/>
<reference evidence="2" key="1">
    <citation type="submission" date="2022-11" db="UniProtKB">
        <authorList>
            <consortium name="WormBaseParasite"/>
        </authorList>
    </citation>
    <scope>IDENTIFICATION</scope>
</reference>